<evidence type="ECO:0000313" key="2">
    <source>
        <dbReference type="Proteomes" id="UP000198304"/>
    </source>
</evidence>
<dbReference type="Proteomes" id="UP000198304">
    <property type="component" value="Unassembled WGS sequence"/>
</dbReference>
<name>A0A239DS97_9FIRM</name>
<sequence>MTTILVFVDIGIDVSNALFKYQIFANTNPSNM</sequence>
<reference evidence="2" key="1">
    <citation type="submission" date="2017-06" db="EMBL/GenBank/DDBJ databases">
        <authorList>
            <person name="Varghese N."/>
            <person name="Submissions S."/>
        </authorList>
    </citation>
    <scope>NUCLEOTIDE SEQUENCE [LARGE SCALE GENOMIC DNA]</scope>
    <source>
        <strain evidence="2">SCA</strain>
    </source>
</reference>
<keyword evidence="2" id="KW-1185">Reference proteome</keyword>
<organism evidence="1 2">
    <name type="scientific">Anaerovirgula multivorans</name>
    <dbReference type="NCBI Taxonomy" id="312168"/>
    <lineage>
        <taxon>Bacteria</taxon>
        <taxon>Bacillati</taxon>
        <taxon>Bacillota</taxon>
        <taxon>Clostridia</taxon>
        <taxon>Peptostreptococcales</taxon>
        <taxon>Natronincolaceae</taxon>
        <taxon>Anaerovirgula</taxon>
    </lineage>
</organism>
<accession>A0A239DS97</accession>
<proteinExistence type="predicted"/>
<dbReference type="AlphaFoldDB" id="A0A239DS97"/>
<gene>
    <name evidence="1" type="ORF">SAMN05446037_100888</name>
</gene>
<evidence type="ECO:0000313" key="1">
    <source>
        <dbReference type="EMBL" id="SNS34613.1"/>
    </source>
</evidence>
<protein>
    <submittedName>
        <fullName evidence="1">Uncharacterized protein</fullName>
    </submittedName>
</protein>
<dbReference type="EMBL" id="FZOJ01000008">
    <property type="protein sequence ID" value="SNS34613.1"/>
    <property type="molecule type" value="Genomic_DNA"/>
</dbReference>